<keyword evidence="4" id="KW-1185">Reference proteome</keyword>
<evidence type="ECO:0000256" key="1">
    <source>
        <dbReference type="SAM" id="Phobius"/>
    </source>
</evidence>
<feature type="transmembrane region" description="Helical" evidence="1">
    <location>
        <begin position="7"/>
        <end position="30"/>
    </location>
</feature>
<evidence type="ECO:0000313" key="4">
    <source>
        <dbReference type="Proteomes" id="UP000232122"/>
    </source>
</evidence>
<accession>A0A2N0BLW9</accession>
<proteinExistence type="predicted"/>
<dbReference type="Gene3D" id="3.20.20.140">
    <property type="entry name" value="Metal-dependent hydrolases"/>
    <property type="match status" value="1"/>
</dbReference>
<keyword evidence="1" id="KW-1133">Transmembrane helix</keyword>
<dbReference type="OrthoDB" id="336929at2"/>
<dbReference type="RefSeq" id="WP_100746553.1">
    <property type="nucleotide sequence ID" value="NZ_NPEF02000009.1"/>
</dbReference>
<dbReference type="EMBL" id="NPEF02000009">
    <property type="protein sequence ID" value="MDV6235662.1"/>
    <property type="molecule type" value="Genomic_DNA"/>
</dbReference>
<dbReference type="Proteomes" id="UP000232122">
    <property type="component" value="Unassembled WGS sequence"/>
</dbReference>
<dbReference type="InterPro" id="IPR016195">
    <property type="entry name" value="Pol/histidinol_Pase-like"/>
</dbReference>
<evidence type="ECO:0000313" key="3">
    <source>
        <dbReference type="EMBL" id="PJZ92727.1"/>
    </source>
</evidence>
<name>A0A2N0BLW9_9LEPT</name>
<comment type="caution">
    <text evidence="3">The sequence shown here is derived from an EMBL/GenBank/DDBJ whole genome shotgun (WGS) entry which is preliminary data.</text>
</comment>
<dbReference type="SUPFAM" id="SSF89550">
    <property type="entry name" value="PHP domain-like"/>
    <property type="match status" value="1"/>
</dbReference>
<protein>
    <submittedName>
        <fullName evidence="3">Phosphoesterase</fullName>
    </submittedName>
</protein>
<reference evidence="3" key="1">
    <citation type="submission" date="2017-07" db="EMBL/GenBank/DDBJ databases">
        <title>Leptospira spp. isolated from tropical soils.</title>
        <authorList>
            <person name="Thibeaux R."/>
            <person name="Iraola G."/>
            <person name="Ferres I."/>
            <person name="Bierque E."/>
            <person name="Girault D."/>
            <person name="Soupe-Gilbert M.-E."/>
            <person name="Picardeau M."/>
            <person name="Goarant C."/>
        </authorList>
    </citation>
    <scope>NUCLEOTIDE SEQUENCE [LARGE SCALE GENOMIC DNA]</scope>
    <source>
        <strain evidence="3">ATI7-C-A5</strain>
    </source>
</reference>
<gene>
    <name evidence="2" type="ORF">CH379_008495</name>
    <name evidence="3" type="ORF">CH379_11585</name>
</gene>
<sequence>MKNWKSAILFVFVSSISVLIVFNAVTAILYRSSPKDSERNSIETNPGNPYRQKTKLRWVKSAFHNHTNEVWYTPGRNSVDEIEKVYLKHGYRILSFSDYERITLPKNGGFRTLSGFEWGTNLRKRHILVLGAAQPEFDPFPLYADVPNIQWAIDRFRGQGAFVTINHPELNRSFPLKTLKELRDYDSIEVFSPFGDELASWDEILSEGKFPHCMASDDLHYLPKDEYETARDKTRWTLRDLVALLYRPEGQSLMRYVLLNTESLEAEDILRSLKSGNYACVRKHDRILPDPKLKDMGVDDGNRVFFEFGEEALKVDFIGKRGGVIKEIRNVKRGSYPIPPGESYLRLQILFPSALVISNPISVSNLRRTSVGNQTDRDGN</sequence>
<dbReference type="AlphaFoldDB" id="A0A2N0BLW9"/>
<accession>A0A2N0B842</accession>
<reference evidence="2" key="3">
    <citation type="submission" date="2023-10" db="EMBL/GenBank/DDBJ databases">
        <authorList>
            <person name="Picardeau M."/>
            <person name="Thibeaux R."/>
        </authorList>
    </citation>
    <scope>NUCLEOTIDE SEQUENCE</scope>
    <source>
        <strain evidence="2">ATI7-C-A5</strain>
    </source>
</reference>
<organism evidence="3">
    <name type="scientific">Leptospira ellisii</name>
    <dbReference type="NCBI Taxonomy" id="2023197"/>
    <lineage>
        <taxon>Bacteria</taxon>
        <taxon>Pseudomonadati</taxon>
        <taxon>Spirochaetota</taxon>
        <taxon>Spirochaetia</taxon>
        <taxon>Leptospirales</taxon>
        <taxon>Leptospiraceae</taxon>
        <taxon>Leptospira</taxon>
    </lineage>
</organism>
<keyword evidence="1" id="KW-0812">Transmembrane</keyword>
<evidence type="ECO:0000313" key="2">
    <source>
        <dbReference type="EMBL" id="MDV6235662.1"/>
    </source>
</evidence>
<dbReference type="EMBL" id="NPEF01000109">
    <property type="protein sequence ID" value="PJZ92727.1"/>
    <property type="molecule type" value="Genomic_DNA"/>
</dbReference>
<keyword evidence="1" id="KW-0472">Membrane</keyword>
<reference evidence="2 4" key="2">
    <citation type="journal article" date="2018" name="Microb. Genom.">
        <title>Deciphering the unexplored Leptospira diversity from soils uncovers genomic evolution to virulence.</title>
        <authorList>
            <person name="Thibeaux R."/>
            <person name="Iraola G."/>
            <person name="Ferres I."/>
            <person name="Bierque E."/>
            <person name="Girault D."/>
            <person name="Soupe-Gilbert M.E."/>
            <person name="Picardeau M."/>
            <person name="Goarant C."/>
        </authorList>
    </citation>
    <scope>NUCLEOTIDE SEQUENCE [LARGE SCALE GENOMIC DNA]</scope>
    <source>
        <strain evidence="2 4">ATI7-C-A5</strain>
    </source>
</reference>